<name>A0ABR3NBU1_9TELE</name>
<proteinExistence type="predicted"/>
<evidence type="ECO:0000313" key="2">
    <source>
        <dbReference type="Proteomes" id="UP001558613"/>
    </source>
</evidence>
<evidence type="ECO:0000313" key="1">
    <source>
        <dbReference type="EMBL" id="KAL1274409.1"/>
    </source>
</evidence>
<accession>A0ABR3NBU1</accession>
<sequence length="309" mass="33696">MLGLFCKEVKLRKLEIEAAKAASVPTVQRSSLSVSDNSANSGPTAFDVGKHIALCKLVGKALEVYSTLSLEDSLKYDIKLAILRAYELVPEAYRQQLTVTSEYRDVPSDPTYLPFLFKGFVSLTGRREDQVEVQVLHDTGTAQSFVCADVLLFSDQSSVGANGAFEEVAETGDINEGRELVVNDLLPLVITREKLMEAQNNDSSLAKCFKLAEKDESVGVVGGVSPATEQEDADLVGFLESDIPRLSARLSNSETLANLSKVLGHLSDDQRQDVVDLFNKFPSNLGDAPTLTNVLQHDIIVNRLFTKLA</sequence>
<gene>
    <name evidence="1" type="ORF">QQF64_027223</name>
</gene>
<protein>
    <submittedName>
        <fullName evidence="1">Uncharacterized protein</fullName>
    </submittedName>
</protein>
<reference evidence="1 2" key="1">
    <citation type="submission" date="2023-09" db="EMBL/GenBank/DDBJ databases">
        <authorList>
            <person name="Wang M."/>
        </authorList>
    </citation>
    <scope>NUCLEOTIDE SEQUENCE [LARGE SCALE GENOMIC DNA]</scope>
    <source>
        <strain evidence="1">GT-2023</strain>
        <tissue evidence="1">Liver</tissue>
    </source>
</reference>
<comment type="caution">
    <text evidence="1">The sequence shown here is derived from an EMBL/GenBank/DDBJ whole genome shotgun (WGS) entry which is preliminary data.</text>
</comment>
<keyword evidence="2" id="KW-1185">Reference proteome</keyword>
<dbReference type="Proteomes" id="UP001558613">
    <property type="component" value="Unassembled WGS sequence"/>
</dbReference>
<dbReference type="EMBL" id="JAYMGO010000005">
    <property type="protein sequence ID" value="KAL1274409.1"/>
    <property type="molecule type" value="Genomic_DNA"/>
</dbReference>
<organism evidence="1 2">
    <name type="scientific">Cirrhinus molitorella</name>
    <name type="common">mud carp</name>
    <dbReference type="NCBI Taxonomy" id="172907"/>
    <lineage>
        <taxon>Eukaryota</taxon>
        <taxon>Metazoa</taxon>
        <taxon>Chordata</taxon>
        <taxon>Craniata</taxon>
        <taxon>Vertebrata</taxon>
        <taxon>Euteleostomi</taxon>
        <taxon>Actinopterygii</taxon>
        <taxon>Neopterygii</taxon>
        <taxon>Teleostei</taxon>
        <taxon>Ostariophysi</taxon>
        <taxon>Cypriniformes</taxon>
        <taxon>Cyprinidae</taxon>
        <taxon>Labeoninae</taxon>
        <taxon>Labeonini</taxon>
        <taxon>Cirrhinus</taxon>
    </lineage>
</organism>